<accession>A0A6J2K097</accession>
<feature type="transmembrane region" description="Helical" evidence="8">
    <location>
        <begin position="15"/>
        <end position="40"/>
    </location>
</feature>
<feature type="transmembrane region" description="Helical" evidence="8">
    <location>
        <begin position="47"/>
        <end position="66"/>
    </location>
</feature>
<evidence type="ECO:0000256" key="4">
    <source>
        <dbReference type="ARBA" id="ARBA00022989"/>
    </source>
</evidence>
<name>A0A6J2K097_BOMMA</name>
<dbReference type="GeneID" id="114246655"/>
<dbReference type="Gene3D" id="1.20.1070.10">
    <property type="entry name" value="Rhodopsin 7-helix transmembrane proteins"/>
    <property type="match status" value="1"/>
</dbReference>
<organism evidence="10 11">
    <name type="scientific">Bombyx mandarina</name>
    <name type="common">Wild silk moth</name>
    <name type="synonym">Wild silkworm</name>
    <dbReference type="NCBI Taxonomy" id="7092"/>
    <lineage>
        <taxon>Eukaryota</taxon>
        <taxon>Metazoa</taxon>
        <taxon>Ecdysozoa</taxon>
        <taxon>Arthropoda</taxon>
        <taxon>Hexapoda</taxon>
        <taxon>Insecta</taxon>
        <taxon>Pterygota</taxon>
        <taxon>Neoptera</taxon>
        <taxon>Endopterygota</taxon>
        <taxon>Lepidoptera</taxon>
        <taxon>Glossata</taxon>
        <taxon>Ditrysia</taxon>
        <taxon>Bombycoidea</taxon>
        <taxon>Bombycidae</taxon>
        <taxon>Bombycinae</taxon>
        <taxon>Bombyx</taxon>
    </lineage>
</organism>
<feature type="domain" description="G-protein coupled receptors family 1 profile" evidence="9">
    <location>
        <begin position="28"/>
        <end position="328"/>
    </location>
</feature>
<reference evidence="11" key="1">
    <citation type="submission" date="2025-08" db="UniProtKB">
        <authorList>
            <consortium name="RefSeq"/>
        </authorList>
    </citation>
    <scope>IDENTIFICATION</scope>
    <source>
        <tissue evidence="11">Silk gland</tissue>
    </source>
</reference>
<dbReference type="GO" id="GO:0004930">
    <property type="term" value="F:G protein-coupled receptor activity"/>
    <property type="evidence" value="ECO:0007669"/>
    <property type="project" value="TreeGrafter"/>
</dbReference>
<feature type="transmembrane region" description="Helical" evidence="8">
    <location>
        <begin position="260"/>
        <end position="284"/>
    </location>
</feature>
<protein>
    <submittedName>
        <fullName evidence="11">Uncharacterized protein LOC114246655</fullName>
    </submittedName>
</protein>
<sequence>MSESARSAGSLVSPYALAAYVACIAGVGALLNCSLVAALLRTSKNGLMNIIVQLAVADLILESTIIPELCYYNFRTWQFSNNGCIIYRGFNVLASTACSYFVITIALHTLAIVSLGEKIIMKRIKQSEHEDDEELRSSRHSLVASSDSSTPPRTMHVDYRLNVIKIPVIQPIIFIWILSLSLSVPDFFLATALPLDDVSSMCVIADTDHRLYVYSVLAIFNLILPTVLLTISGFLVAIKLKSKRVLTFLDSCESTESLKLSLWLILTYIILCAPRSIFSGYILYSSSLTEGNNTSFIKTLHSNDTTTTINLALSGASLGSAFLRPILCILLLPSVRKVFAFGSLRADVNHV</sequence>
<evidence type="ECO:0000256" key="3">
    <source>
        <dbReference type="ARBA" id="ARBA00022692"/>
    </source>
</evidence>
<dbReference type="GO" id="GO:0032870">
    <property type="term" value="P:cellular response to hormone stimulus"/>
    <property type="evidence" value="ECO:0007669"/>
    <property type="project" value="TreeGrafter"/>
</dbReference>
<dbReference type="PROSITE" id="PS50262">
    <property type="entry name" value="G_PROTEIN_RECEP_F1_2"/>
    <property type="match status" value="1"/>
</dbReference>
<evidence type="ECO:0000256" key="6">
    <source>
        <dbReference type="ARBA" id="ARBA00023170"/>
    </source>
</evidence>
<dbReference type="Proteomes" id="UP000504629">
    <property type="component" value="Unplaced"/>
</dbReference>
<feature type="transmembrane region" description="Helical" evidence="8">
    <location>
        <begin position="311"/>
        <end position="332"/>
    </location>
</feature>
<dbReference type="PANTHER" id="PTHR24241">
    <property type="entry name" value="NEUROPEPTIDE RECEPTOR-RELATED G-PROTEIN COUPLED RECEPTOR"/>
    <property type="match status" value="1"/>
</dbReference>
<keyword evidence="6" id="KW-0675">Receptor</keyword>
<feature type="compositionally biased region" description="Polar residues" evidence="7">
    <location>
        <begin position="143"/>
        <end position="152"/>
    </location>
</feature>
<evidence type="ECO:0000313" key="10">
    <source>
        <dbReference type="Proteomes" id="UP000504629"/>
    </source>
</evidence>
<proteinExistence type="predicted"/>
<feature type="region of interest" description="Disordered" evidence="7">
    <location>
        <begin position="131"/>
        <end position="152"/>
    </location>
</feature>
<comment type="subcellular location">
    <subcellularLocation>
        <location evidence="1">Cell membrane</location>
        <topology evidence="1">Multi-pass membrane protein</topology>
    </subcellularLocation>
</comment>
<feature type="transmembrane region" description="Helical" evidence="8">
    <location>
        <begin position="86"/>
        <end position="115"/>
    </location>
</feature>
<dbReference type="InterPro" id="IPR017452">
    <property type="entry name" value="GPCR_Rhodpsn_7TM"/>
</dbReference>
<evidence type="ECO:0000259" key="9">
    <source>
        <dbReference type="PROSITE" id="PS50262"/>
    </source>
</evidence>
<dbReference type="PANTHER" id="PTHR24241:SF76">
    <property type="entry name" value="NEUROPEPTIDE SIFAMIDE RECEPTOR"/>
    <property type="match status" value="1"/>
</dbReference>
<evidence type="ECO:0000256" key="2">
    <source>
        <dbReference type="ARBA" id="ARBA00022475"/>
    </source>
</evidence>
<dbReference type="AlphaFoldDB" id="A0A6J2K097"/>
<dbReference type="CDD" id="cd00637">
    <property type="entry name" value="7tm_classA_rhodopsin-like"/>
    <property type="match status" value="1"/>
</dbReference>
<dbReference type="RefSeq" id="XP_028035098.1">
    <property type="nucleotide sequence ID" value="XM_028179297.1"/>
</dbReference>
<keyword evidence="2" id="KW-1003">Cell membrane</keyword>
<dbReference type="SUPFAM" id="SSF81321">
    <property type="entry name" value="Family A G protein-coupled receptor-like"/>
    <property type="match status" value="2"/>
</dbReference>
<keyword evidence="5 8" id="KW-0472">Membrane</keyword>
<keyword evidence="10" id="KW-1185">Reference proteome</keyword>
<gene>
    <name evidence="11" type="primary">LOC114246655</name>
</gene>
<evidence type="ECO:0000256" key="7">
    <source>
        <dbReference type="SAM" id="MobiDB-lite"/>
    </source>
</evidence>
<evidence type="ECO:0000313" key="11">
    <source>
        <dbReference type="RefSeq" id="XP_028035098.1"/>
    </source>
</evidence>
<feature type="transmembrane region" description="Helical" evidence="8">
    <location>
        <begin position="211"/>
        <end position="240"/>
    </location>
</feature>
<dbReference type="GO" id="GO:0042277">
    <property type="term" value="F:peptide binding"/>
    <property type="evidence" value="ECO:0007669"/>
    <property type="project" value="TreeGrafter"/>
</dbReference>
<keyword evidence="3 8" id="KW-0812">Transmembrane</keyword>
<evidence type="ECO:0000256" key="1">
    <source>
        <dbReference type="ARBA" id="ARBA00004651"/>
    </source>
</evidence>
<evidence type="ECO:0000256" key="5">
    <source>
        <dbReference type="ARBA" id="ARBA00023136"/>
    </source>
</evidence>
<dbReference type="KEGG" id="bman:114246655"/>
<feature type="transmembrane region" description="Helical" evidence="8">
    <location>
        <begin position="168"/>
        <end position="191"/>
    </location>
</feature>
<evidence type="ECO:0000256" key="8">
    <source>
        <dbReference type="SAM" id="Phobius"/>
    </source>
</evidence>
<keyword evidence="4 8" id="KW-1133">Transmembrane helix</keyword>
<dbReference type="OrthoDB" id="6760977at2759"/>
<dbReference type="GO" id="GO:0005886">
    <property type="term" value="C:plasma membrane"/>
    <property type="evidence" value="ECO:0007669"/>
    <property type="project" value="UniProtKB-SubCell"/>
</dbReference>